<dbReference type="AlphaFoldDB" id="A0A8I2C5T4"/>
<proteinExistence type="predicted"/>
<reference evidence="1" key="1">
    <citation type="submission" date="2021-02" db="EMBL/GenBank/DDBJ databases">
        <title>Genomic Encyclopedia of Type Strains, Phase IV (KMG-V): Genome sequencing to study the core and pangenomes of soil and plant-associated prokaryotes.</title>
        <authorList>
            <person name="Whitman W."/>
        </authorList>
    </citation>
    <scope>NUCLEOTIDE SEQUENCE</scope>
    <source>
        <strain evidence="1">USDA 406</strain>
    </source>
</reference>
<evidence type="ECO:0000313" key="2">
    <source>
        <dbReference type="Proteomes" id="UP000673383"/>
    </source>
</evidence>
<name>A0A8I2C5T4_BRAEL</name>
<dbReference type="Proteomes" id="UP000673383">
    <property type="component" value="Unassembled WGS sequence"/>
</dbReference>
<protein>
    <submittedName>
        <fullName evidence="1">Uncharacterized protein</fullName>
    </submittedName>
</protein>
<dbReference type="EMBL" id="JAFICZ010000001">
    <property type="protein sequence ID" value="MBP1293661.1"/>
    <property type="molecule type" value="Genomic_DNA"/>
</dbReference>
<sequence>MANEGATDADGFDIEINEATEALEPFEFLVFGGQGQGDIANIIIQTG</sequence>
<comment type="caution">
    <text evidence="1">The sequence shown here is derived from an EMBL/GenBank/DDBJ whole genome shotgun (WGS) entry which is preliminary data.</text>
</comment>
<organism evidence="1 2">
    <name type="scientific">Bradyrhizobium elkanii</name>
    <dbReference type="NCBI Taxonomy" id="29448"/>
    <lineage>
        <taxon>Bacteria</taxon>
        <taxon>Pseudomonadati</taxon>
        <taxon>Pseudomonadota</taxon>
        <taxon>Alphaproteobacteria</taxon>
        <taxon>Hyphomicrobiales</taxon>
        <taxon>Nitrobacteraceae</taxon>
        <taxon>Bradyrhizobium</taxon>
    </lineage>
</organism>
<dbReference type="GeneID" id="92951298"/>
<dbReference type="RefSeq" id="WP_155258664.1">
    <property type="nucleotide sequence ID" value="NZ_BJNL01000172.1"/>
</dbReference>
<evidence type="ECO:0000313" key="1">
    <source>
        <dbReference type="EMBL" id="MBP1293661.1"/>
    </source>
</evidence>
<gene>
    <name evidence="1" type="ORF">JOH49_003414</name>
</gene>
<accession>A0A8I2C5T4</accession>